<feature type="domain" description="SMODS-associated and fused to various effectors" evidence="2">
    <location>
        <begin position="223"/>
        <end position="346"/>
    </location>
</feature>
<dbReference type="InterPro" id="IPR040836">
    <property type="entry name" value="SAVED"/>
</dbReference>
<dbReference type="Pfam" id="PF18145">
    <property type="entry name" value="SAVED"/>
    <property type="match status" value="1"/>
</dbReference>
<dbReference type="NCBIfam" id="NF033611">
    <property type="entry name" value="SAVED"/>
    <property type="match status" value="1"/>
</dbReference>
<evidence type="ECO:0000256" key="1">
    <source>
        <dbReference type="SAM" id="Phobius"/>
    </source>
</evidence>
<keyword evidence="1" id="KW-0812">Transmembrane</keyword>
<dbReference type="AlphaFoldDB" id="A0A3R9PI36"/>
<comment type="caution">
    <text evidence="3">The sequence shown here is derived from an EMBL/GenBank/DDBJ whole genome shotgun (WGS) entry which is preliminary data.</text>
</comment>
<sequence length="356" mass="41363">MIPQPVKRESTLRILIGEISGNIDLMVLLMYIIASLISPFLSPYFTLWGFSLLPTILYIIFFFYFVYRLKEEISAVISEKHLPVIFVTGERDVNRKQRVIQAENAIKRVTGFDKFGMIERHFHIDLSRAVYWKRTPSGEWINYIEDGIEMIKCLYYEIRGRKVYHLFLGRPSVIALGLGAILGRAIIESPPVIVYHEDGGEYRPVLDLSRDPGRIRERISGKQYKYIKVDLPKNIGDEVVLALEMTRHPLMTELRNYISENNITAPVILVKNTYGGDLKDEDWTRPVQELYNLILDLRDMGVRRFHLFIGMHEAMAFGLGYALGSYWDIKVYKLVKERSTYELVFSLNELPELSLE</sequence>
<accession>A0A3R9PI36</accession>
<proteinExistence type="predicted"/>
<organism evidence="3 4">
    <name type="scientific">Candidatus Methanodesulfokora washburnensis</name>
    <dbReference type="NCBI Taxonomy" id="2478471"/>
    <lineage>
        <taxon>Archaea</taxon>
        <taxon>Thermoproteota</taxon>
        <taxon>Candidatus Korarchaeia</taxon>
        <taxon>Candidatus Korarchaeia incertae sedis</taxon>
        <taxon>Candidatus Methanodesulfokora</taxon>
    </lineage>
</organism>
<evidence type="ECO:0000259" key="2">
    <source>
        <dbReference type="Pfam" id="PF18145"/>
    </source>
</evidence>
<evidence type="ECO:0000313" key="4">
    <source>
        <dbReference type="Proteomes" id="UP000277582"/>
    </source>
</evidence>
<feature type="transmembrane region" description="Helical" evidence="1">
    <location>
        <begin position="47"/>
        <end position="67"/>
    </location>
</feature>
<keyword evidence="1" id="KW-0472">Membrane</keyword>
<keyword evidence="1" id="KW-1133">Transmembrane helix</keyword>
<gene>
    <name evidence="3" type="ORF">D6D85_07380</name>
</gene>
<dbReference type="EMBL" id="RCOS01000085">
    <property type="protein sequence ID" value="RSN74829.1"/>
    <property type="molecule type" value="Genomic_DNA"/>
</dbReference>
<feature type="transmembrane region" description="Helical" evidence="1">
    <location>
        <begin position="305"/>
        <end position="327"/>
    </location>
</feature>
<evidence type="ECO:0000313" key="3">
    <source>
        <dbReference type="EMBL" id="RSN74829.1"/>
    </source>
</evidence>
<feature type="transmembrane region" description="Helical" evidence="1">
    <location>
        <begin position="21"/>
        <end position="41"/>
    </location>
</feature>
<protein>
    <submittedName>
        <fullName evidence="3">SAVED domain-containing protein</fullName>
    </submittedName>
</protein>
<name>A0A3R9PI36_9CREN</name>
<reference evidence="3 4" key="1">
    <citation type="submission" date="2018-10" db="EMBL/GenBank/DDBJ databases">
        <title>Co-occurring genomic capacity for anaerobic methane metabolism and dissimilatory sulfite reduction discovered in the Korarchaeota.</title>
        <authorList>
            <person name="Mckay L.J."/>
            <person name="Dlakic M."/>
            <person name="Fields M.W."/>
            <person name="Delmont T.O."/>
            <person name="Eren A.M."/>
            <person name="Jay Z.J."/>
            <person name="Klingelsmith K.B."/>
            <person name="Rusch D.B."/>
            <person name="Inskeep W.P."/>
        </authorList>
    </citation>
    <scope>NUCLEOTIDE SEQUENCE [LARGE SCALE GENOMIC DNA]</scope>
    <source>
        <strain evidence="3 4">MDKW</strain>
    </source>
</reference>
<keyword evidence="4" id="KW-1185">Reference proteome</keyword>
<dbReference type="Proteomes" id="UP000277582">
    <property type="component" value="Unassembled WGS sequence"/>
</dbReference>